<dbReference type="Pfam" id="PF13853">
    <property type="entry name" value="7tm_4"/>
    <property type="match status" value="1"/>
</dbReference>
<feature type="transmembrane region" description="Helical" evidence="11">
    <location>
        <begin position="140"/>
        <end position="162"/>
    </location>
</feature>
<evidence type="ECO:0000259" key="12">
    <source>
        <dbReference type="PROSITE" id="PS50262"/>
    </source>
</evidence>
<keyword evidence="9 10" id="KW-0807">Transducer</keyword>
<protein>
    <recommendedName>
        <fullName evidence="11">Olfactory receptor</fullName>
    </recommendedName>
</protein>
<dbReference type="InterPro" id="IPR017452">
    <property type="entry name" value="GPCR_Rhodpsn_7TM"/>
</dbReference>
<dbReference type="CDD" id="cd13954">
    <property type="entry name" value="7tmA_OR"/>
    <property type="match status" value="1"/>
</dbReference>
<evidence type="ECO:0000256" key="4">
    <source>
        <dbReference type="ARBA" id="ARBA00022725"/>
    </source>
</evidence>
<dbReference type="Proteomes" id="UP000770717">
    <property type="component" value="Unassembled WGS sequence"/>
</dbReference>
<dbReference type="PRINTS" id="PR00245">
    <property type="entry name" value="OLFACTORYR"/>
</dbReference>
<dbReference type="OrthoDB" id="5967130at2759"/>
<feature type="transmembrane region" description="Helical" evidence="11">
    <location>
        <begin position="205"/>
        <end position="226"/>
    </location>
</feature>
<dbReference type="AlphaFoldDB" id="A0A8J6EA13"/>
<comment type="caution">
    <text evidence="13">The sequence shown here is derived from an EMBL/GenBank/DDBJ whole genome shotgun (WGS) entry which is preliminary data.</text>
</comment>
<dbReference type="GO" id="GO:0005886">
    <property type="term" value="C:plasma membrane"/>
    <property type="evidence" value="ECO:0007669"/>
    <property type="project" value="UniProtKB-SubCell"/>
</dbReference>
<evidence type="ECO:0000256" key="8">
    <source>
        <dbReference type="ARBA" id="ARBA00023170"/>
    </source>
</evidence>
<organism evidence="13 14">
    <name type="scientific">Eleutherodactylus coqui</name>
    <name type="common">Puerto Rican coqui</name>
    <dbReference type="NCBI Taxonomy" id="57060"/>
    <lineage>
        <taxon>Eukaryota</taxon>
        <taxon>Metazoa</taxon>
        <taxon>Chordata</taxon>
        <taxon>Craniata</taxon>
        <taxon>Vertebrata</taxon>
        <taxon>Euteleostomi</taxon>
        <taxon>Amphibia</taxon>
        <taxon>Batrachia</taxon>
        <taxon>Anura</taxon>
        <taxon>Neobatrachia</taxon>
        <taxon>Hyloidea</taxon>
        <taxon>Eleutherodactylidae</taxon>
        <taxon>Eleutherodactylinae</taxon>
        <taxon>Eleutherodactylus</taxon>
        <taxon>Eleutherodactylus</taxon>
    </lineage>
</organism>
<comment type="similarity">
    <text evidence="10">Belongs to the G-protein coupled receptor 1 family.</text>
</comment>
<dbReference type="FunFam" id="1.20.1070.10:FF:000015">
    <property type="entry name" value="Olfactory receptor"/>
    <property type="match status" value="1"/>
</dbReference>
<keyword evidence="11" id="KW-0716">Sensory transduction</keyword>
<evidence type="ECO:0000256" key="6">
    <source>
        <dbReference type="ARBA" id="ARBA00023040"/>
    </source>
</evidence>
<sequence>MDECPNNTATDFQILAFSTSEMGQFLIFAAILLIYLITITGNLIVFIVICLVPQLHTPMYFFLRNLSISDVIYISSTLPKFLSIIATQDNRIFFTSCISQLYFFLSTGLCDVLILTSMSYDRYVAICIPLMYSMIMNRKLYVLMSTSSWVISSINSLMYAYLVSTLSFCSSHKLEHFYCDLQTLYTITTSDTRSREILMIFEDTLFAFVPFLLTITSYVFIISTILKIRSAKGRFKAFSSCTSHLTTVILFYGPIIFLYFKPKSMDTKKQDMILSLFYVAVVPMLNPFVYTLRNQDFLGPLRKMVKIKSII</sequence>
<keyword evidence="8 10" id="KW-0675">Receptor</keyword>
<evidence type="ECO:0000313" key="14">
    <source>
        <dbReference type="Proteomes" id="UP000770717"/>
    </source>
</evidence>
<evidence type="ECO:0000256" key="7">
    <source>
        <dbReference type="ARBA" id="ARBA00023136"/>
    </source>
</evidence>
<evidence type="ECO:0000256" key="11">
    <source>
        <dbReference type="RuleBase" id="RU363047"/>
    </source>
</evidence>
<dbReference type="PANTHER" id="PTHR26452">
    <property type="entry name" value="OLFACTORY RECEPTOR"/>
    <property type="match status" value="1"/>
</dbReference>
<gene>
    <name evidence="13" type="ORF">GDO78_017633</name>
</gene>
<keyword evidence="2 11" id="KW-1003">Cell membrane</keyword>
<comment type="subcellular location">
    <subcellularLocation>
        <location evidence="1 11">Cell membrane</location>
        <topology evidence="1 11">Multi-pass membrane protein</topology>
    </subcellularLocation>
</comment>
<reference evidence="13" key="1">
    <citation type="thesis" date="2020" institute="ProQuest LLC" country="789 East Eisenhower Parkway, Ann Arbor, MI, USA">
        <title>Comparative Genomics and Chromosome Evolution.</title>
        <authorList>
            <person name="Mudd A.B."/>
        </authorList>
    </citation>
    <scope>NUCLEOTIDE SEQUENCE</scope>
    <source>
        <strain evidence="13">HN-11 Male</strain>
        <tissue evidence="13">Kidney and liver</tissue>
    </source>
</reference>
<accession>A0A8J6EA13</accession>
<evidence type="ECO:0000256" key="2">
    <source>
        <dbReference type="ARBA" id="ARBA00022475"/>
    </source>
</evidence>
<evidence type="ECO:0000256" key="10">
    <source>
        <dbReference type="RuleBase" id="RU000688"/>
    </source>
</evidence>
<keyword evidence="7 11" id="KW-0472">Membrane</keyword>
<proteinExistence type="inferred from homology"/>
<evidence type="ECO:0000256" key="1">
    <source>
        <dbReference type="ARBA" id="ARBA00004651"/>
    </source>
</evidence>
<dbReference type="GO" id="GO:0004930">
    <property type="term" value="F:G protein-coupled receptor activity"/>
    <property type="evidence" value="ECO:0007669"/>
    <property type="project" value="UniProtKB-KW"/>
</dbReference>
<dbReference type="GO" id="GO:0004984">
    <property type="term" value="F:olfactory receptor activity"/>
    <property type="evidence" value="ECO:0007669"/>
    <property type="project" value="InterPro"/>
</dbReference>
<feature type="domain" description="G-protein coupled receptors family 1 profile" evidence="12">
    <location>
        <begin position="41"/>
        <end position="290"/>
    </location>
</feature>
<dbReference type="PROSITE" id="PS50262">
    <property type="entry name" value="G_PROTEIN_RECEP_F1_2"/>
    <property type="match status" value="1"/>
</dbReference>
<name>A0A8J6EA13_ELECQ</name>
<dbReference type="EMBL" id="WNTK01002621">
    <property type="protein sequence ID" value="KAG9465852.1"/>
    <property type="molecule type" value="Genomic_DNA"/>
</dbReference>
<evidence type="ECO:0000313" key="13">
    <source>
        <dbReference type="EMBL" id="KAG9465852.1"/>
    </source>
</evidence>
<feature type="transmembrane region" description="Helical" evidence="11">
    <location>
        <begin position="238"/>
        <end position="260"/>
    </location>
</feature>
<dbReference type="InterPro" id="IPR000276">
    <property type="entry name" value="GPCR_Rhodpsn"/>
</dbReference>
<dbReference type="PROSITE" id="PS00237">
    <property type="entry name" value="G_PROTEIN_RECEP_F1_1"/>
    <property type="match status" value="1"/>
</dbReference>
<dbReference type="Gene3D" id="1.20.1070.10">
    <property type="entry name" value="Rhodopsin 7-helix transmembrane proteins"/>
    <property type="match status" value="1"/>
</dbReference>
<feature type="transmembrane region" description="Helical" evidence="11">
    <location>
        <begin position="65"/>
        <end position="86"/>
    </location>
</feature>
<evidence type="ECO:0000256" key="3">
    <source>
        <dbReference type="ARBA" id="ARBA00022692"/>
    </source>
</evidence>
<feature type="transmembrane region" description="Helical" evidence="11">
    <location>
        <begin position="25"/>
        <end position="53"/>
    </location>
</feature>
<feature type="transmembrane region" description="Helical" evidence="11">
    <location>
        <begin position="272"/>
        <end position="292"/>
    </location>
</feature>
<keyword evidence="4 11" id="KW-0552">Olfaction</keyword>
<dbReference type="SUPFAM" id="SSF81321">
    <property type="entry name" value="Family A G protein-coupled receptor-like"/>
    <property type="match status" value="1"/>
</dbReference>
<dbReference type="InterPro" id="IPR000725">
    <property type="entry name" value="Olfact_rcpt"/>
</dbReference>
<keyword evidence="5 11" id="KW-1133">Transmembrane helix</keyword>
<keyword evidence="14" id="KW-1185">Reference proteome</keyword>
<evidence type="ECO:0000256" key="9">
    <source>
        <dbReference type="ARBA" id="ARBA00023224"/>
    </source>
</evidence>
<feature type="transmembrane region" description="Helical" evidence="11">
    <location>
        <begin position="92"/>
        <end position="115"/>
    </location>
</feature>
<dbReference type="InterPro" id="IPR050516">
    <property type="entry name" value="Olfactory_GPCR"/>
</dbReference>
<evidence type="ECO:0000256" key="5">
    <source>
        <dbReference type="ARBA" id="ARBA00022989"/>
    </source>
</evidence>
<keyword evidence="6 10" id="KW-0297">G-protein coupled receptor</keyword>
<dbReference type="PRINTS" id="PR00237">
    <property type="entry name" value="GPCRRHODOPSN"/>
</dbReference>
<keyword evidence="3 10" id="KW-0812">Transmembrane</keyword>